<organism evidence="7 8">
    <name type="scientific">Clarias magur</name>
    <name type="common">Asian catfish</name>
    <name type="synonym">Macropteronotus magur</name>
    <dbReference type="NCBI Taxonomy" id="1594786"/>
    <lineage>
        <taxon>Eukaryota</taxon>
        <taxon>Metazoa</taxon>
        <taxon>Chordata</taxon>
        <taxon>Craniata</taxon>
        <taxon>Vertebrata</taxon>
        <taxon>Euteleostomi</taxon>
        <taxon>Actinopterygii</taxon>
        <taxon>Neopterygii</taxon>
        <taxon>Teleostei</taxon>
        <taxon>Ostariophysi</taxon>
        <taxon>Siluriformes</taxon>
        <taxon>Clariidae</taxon>
        <taxon>Clarias</taxon>
    </lineage>
</organism>
<evidence type="ECO:0000256" key="2">
    <source>
        <dbReference type="ARBA" id="ARBA00023157"/>
    </source>
</evidence>
<accession>A0A8J4TTX9</accession>
<dbReference type="Proteomes" id="UP000727407">
    <property type="component" value="Unassembled WGS sequence"/>
</dbReference>
<dbReference type="InterPro" id="IPR052309">
    <property type="entry name" value="C-type_Lectin_Domain_Fam1"/>
</dbReference>
<evidence type="ECO:0000256" key="4">
    <source>
        <dbReference type="SAM" id="Coils"/>
    </source>
</evidence>
<keyword evidence="2" id="KW-1015">Disulfide bond</keyword>
<dbReference type="PANTHER" id="PTHR46490:SF6">
    <property type="entry name" value="ASIALOGLYCOPROTEIN RECEPTOR 1-LIKE-RELATED"/>
    <property type="match status" value="1"/>
</dbReference>
<evidence type="ECO:0000259" key="6">
    <source>
        <dbReference type="PROSITE" id="PS50041"/>
    </source>
</evidence>
<keyword evidence="5" id="KW-1133">Transmembrane helix</keyword>
<name>A0A8J4TTX9_CLAMG</name>
<evidence type="ECO:0000313" key="8">
    <source>
        <dbReference type="Proteomes" id="UP000727407"/>
    </source>
</evidence>
<evidence type="ECO:0000313" key="7">
    <source>
        <dbReference type="EMBL" id="KAF5891741.1"/>
    </source>
</evidence>
<dbReference type="Gene3D" id="3.10.100.10">
    <property type="entry name" value="Mannose-Binding Protein A, subunit A"/>
    <property type="match status" value="1"/>
</dbReference>
<reference evidence="7" key="1">
    <citation type="submission" date="2020-07" db="EMBL/GenBank/DDBJ databases">
        <title>Clarias magur genome sequencing, assembly and annotation.</title>
        <authorList>
            <person name="Kushwaha B."/>
            <person name="Kumar R."/>
            <person name="Das P."/>
            <person name="Joshi C.G."/>
            <person name="Kumar D."/>
            <person name="Nagpure N.S."/>
            <person name="Pandey M."/>
            <person name="Agarwal S."/>
            <person name="Srivastava S."/>
            <person name="Singh M."/>
            <person name="Sahoo L."/>
            <person name="Jayasankar P."/>
            <person name="Meher P.K."/>
            <person name="Koringa P.G."/>
            <person name="Iquebal M.A."/>
            <person name="Das S.P."/>
            <person name="Bit A."/>
            <person name="Patnaik S."/>
            <person name="Patel N."/>
            <person name="Shah T.M."/>
            <person name="Hinsu A."/>
            <person name="Jena J.K."/>
        </authorList>
    </citation>
    <scope>NUCLEOTIDE SEQUENCE</scope>
    <source>
        <strain evidence="7">CIFAMagur01</strain>
        <tissue evidence="7">Testis</tissue>
    </source>
</reference>
<feature type="non-terminal residue" evidence="7">
    <location>
        <position position="157"/>
    </location>
</feature>
<protein>
    <submittedName>
        <fullName evidence="7">C-type lectin domain family 4 member E-like isoform X1</fullName>
    </submittedName>
</protein>
<dbReference type="PROSITE" id="PS50041">
    <property type="entry name" value="C_TYPE_LECTIN_2"/>
    <property type="match status" value="1"/>
</dbReference>
<sequence length="157" mass="18114">GATAWTRCYRVASVCGVLLCVLLLTAVILLWIKYNQLNIEYNQLQTQNKNMTTMGEDLQLQRDQLKQENSELHSMILQLGWRFFNSRIYISTENKSSWSESRKDCKRRGADLVVINSTEEQEFISKYFGSIEAWIGLTDTDTEGIFKWSDNSPLTTA</sequence>
<dbReference type="EMBL" id="QNUK01000557">
    <property type="protein sequence ID" value="KAF5891741.1"/>
    <property type="molecule type" value="Genomic_DNA"/>
</dbReference>
<keyword evidence="5" id="KW-0812">Transmembrane</keyword>
<evidence type="ECO:0000256" key="1">
    <source>
        <dbReference type="ARBA" id="ARBA00022734"/>
    </source>
</evidence>
<dbReference type="AlphaFoldDB" id="A0A8J4TTX9"/>
<keyword evidence="1" id="KW-0430">Lectin</keyword>
<comment type="caution">
    <text evidence="7">The sequence shown here is derived from an EMBL/GenBank/DDBJ whole genome shotgun (WGS) entry which is preliminary data.</text>
</comment>
<dbReference type="Pfam" id="PF00059">
    <property type="entry name" value="Lectin_C"/>
    <property type="match status" value="1"/>
</dbReference>
<dbReference type="Gene3D" id="1.20.5.1000">
    <property type="entry name" value="arf6 gtpase in complex with a specific effector, jip4"/>
    <property type="match status" value="1"/>
</dbReference>
<dbReference type="OrthoDB" id="6133475at2759"/>
<feature type="transmembrane region" description="Helical" evidence="5">
    <location>
        <begin position="12"/>
        <end position="32"/>
    </location>
</feature>
<keyword evidence="8" id="KW-1185">Reference proteome</keyword>
<evidence type="ECO:0000256" key="5">
    <source>
        <dbReference type="SAM" id="Phobius"/>
    </source>
</evidence>
<dbReference type="PANTHER" id="PTHR46490">
    <property type="entry name" value="C-TYPE LECTIN DOMAIN FAMILY 12 MEMBER A-RELATED"/>
    <property type="match status" value="1"/>
</dbReference>
<dbReference type="InterPro" id="IPR016187">
    <property type="entry name" value="CTDL_fold"/>
</dbReference>
<keyword evidence="4" id="KW-0175">Coiled coil</keyword>
<dbReference type="SUPFAM" id="SSF56436">
    <property type="entry name" value="C-type lectin-like"/>
    <property type="match status" value="1"/>
</dbReference>
<feature type="domain" description="C-type lectin" evidence="6">
    <location>
        <begin position="84"/>
        <end position="157"/>
    </location>
</feature>
<gene>
    <name evidence="7" type="ORF">DAT39_018545</name>
</gene>
<proteinExistence type="predicted"/>
<feature type="coiled-coil region" evidence="4">
    <location>
        <begin position="34"/>
        <end position="75"/>
    </location>
</feature>
<dbReference type="InterPro" id="IPR016186">
    <property type="entry name" value="C-type_lectin-like/link_sf"/>
</dbReference>
<dbReference type="InterPro" id="IPR001304">
    <property type="entry name" value="C-type_lectin-like"/>
</dbReference>
<keyword evidence="3" id="KW-0325">Glycoprotein</keyword>
<dbReference type="GO" id="GO:0030246">
    <property type="term" value="F:carbohydrate binding"/>
    <property type="evidence" value="ECO:0007669"/>
    <property type="project" value="UniProtKB-KW"/>
</dbReference>
<feature type="non-terminal residue" evidence="7">
    <location>
        <position position="1"/>
    </location>
</feature>
<keyword evidence="5" id="KW-0472">Membrane</keyword>
<evidence type="ECO:0000256" key="3">
    <source>
        <dbReference type="ARBA" id="ARBA00023180"/>
    </source>
</evidence>